<keyword evidence="1" id="KW-0472">Membrane</keyword>
<dbReference type="KEGG" id="sbg:SBG_1234"/>
<dbReference type="GeneID" id="44980246"/>
<keyword evidence="1" id="KW-1133">Transmembrane helix</keyword>
<protein>
    <submittedName>
        <fullName evidence="3">Type VI secretion protein (IcmF)</fullName>
    </submittedName>
</protein>
<dbReference type="AlphaFoldDB" id="A0A0K0HAB4"/>
<evidence type="ECO:0000313" key="3">
    <source>
        <dbReference type="EMBL" id="CCC30322.1"/>
    </source>
</evidence>
<evidence type="ECO:0000259" key="2">
    <source>
        <dbReference type="Pfam" id="PF14331"/>
    </source>
</evidence>
<dbReference type="InterPro" id="IPR053156">
    <property type="entry name" value="T6SS_TssM-like"/>
</dbReference>
<gene>
    <name evidence="3" type="ordered locus">SBG_1234</name>
</gene>
<evidence type="ECO:0000256" key="1">
    <source>
        <dbReference type="SAM" id="Phobius"/>
    </source>
</evidence>
<dbReference type="EMBL" id="FR877557">
    <property type="protein sequence ID" value="CCC30322.1"/>
    <property type="molecule type" value="Genomic_DNA"/>
</dbReference>
<name>A0A0K0HAB4_SALBC</name>
<dbReference type="RefSeq" id="WP_000193577.1">
    <property type="nucleotide sequence ID" value="NC_015761.1"/>
</dbReference>
<evidence type="ECO:0000313" key="4">
    <source>
        <dbReference type="Proteomes" id="UP000000289"/>
    </source>
</evidence>
<dbReference type="PANTHER" id="PTHR36153:SF1">
    <property type="entry name" value="TYPE VI SECRETION SYSTEM COMPONENT TSSM1"/>
    <property type="match status" value="1"/>
</dbReference>
<feature type="transmembrane region" description="Helical" evidence="1">
    <location>
        <begin position="327"/>
        <end position="348"/>
    </location>
</feature>
<reference evidence="3 4" key="1">
    <citation type="journal article" date="2011" name="PLoS Pathog.">
        <title>Salmonella bongori provides insights into the evolution of the Salmonellae.</title>
        <authorList>
            <person name="Fookes M."/>
            <person name="Schroeder G.N."/>
            <person name="Langridge G.C."/>
            <person name="Blondel C.J."/>
            <person name="Mammina C."/>
            <person name="Connor T.R."/>
            <person name="Seth-Smith H."/>
            <person name="Vernikos G.S."/>
            <person name="Robinson K.S."/>
            <person name="Sanders M."/>
            <person name="Petty N.K."/>
            <person name="Kingsley R.A."/>
            <person name="Baumler A.J."/>
            <person name="Nuccio S.P."/>
            <person name="Contreras I."/>
            <person name="Santiviago C.A."/>
            <person name="Maskell D."/>
            <person name="Barrow P."/>
            <person name="Humphrey T."/>
            <person name="Nastasi A."/>
            <person name="Roberts M."/>
            <person name="Frankel G."/>
            <person name="Parkhill J."/>
            <person name="Dougan G."/>
            <person name="Thomson N.R."/>
        </authorList>
    </citation>
    <scope>NUCLEOTIDE SEQUENCE [LARGE SCALE GENOMIC DNA]</scope>
    <source>
        <strain evidence="4">ATCC 43975 / DSM 13772 / NCTC 12419</strain>
    </source>
</reference>
<accession>A0A0K0HAB4</accession>
<organism evidence="3 4">
    <name type="scientific">Salmonella bongori (strain ATCC 43975 / DSM 13772 / NCTC 12419)</name>
    <dbReference type="NCBI Taxonomy" id="218493"/>
    <lineage>
        <taxon>Bacteria</taxon>
        <taxon>Pseudomonadati</taxon>
        <taxon>Pseudomonadota</taxon>
        <taxon>Gammaproteobacteria</taxon>
        <taxon>Enterobacterales</taxon>
        <taxon>Enterobacteriaceae</taxon>
        <taxon>Salmonella</taxon>
    </lineage>
</organism>
<proteinExistence type="predicted"/>
<sequence length="1179" mass="132696">MTQPWLTLLIIVLVLLVVTLWCLWWQWEYRNNTFIRAQKEIQHACGGQDPYDSNRILMLGDEADNRLLCRSWSLADGAEYWFGQWWYNQQCSLLCVPQTLQMPGKKRLIRQSDWQKLLAALVKSRPQRPLDAMIITLPLDALRGDDNKQAQLLNNCHQIQQACGLSLPVYLIVSGLEEIEGTQDLLTLLSDEAKRSPIGSAIPVAREAIWKSVWIDDALANTRHTLRDVITALGTLHGHTSGTLFRLPEFFPTIATPLHDYFDTLLNSSARDEPPLLRGIWFVARSAIADKPHMQFCQNLLEGKIIAESGLALPVRRLLRLNLRRHFITLACYSCAGILWLVAMIWSWHYQHTNALVLHDRLQLLATQTARDSNSGERTATLYWRILNAVPQWQFRSIVWPGSLFSRTDNKLRETFQNATLASLLAPAANSVCLQDQTPRAGELSGEHDDLLPDERYRNITQLLAQTKQMEAHYLPLLQLMQVKQPTVQTLAAISASVWGVNVDTDSLPSRTALNELFATLNINRLRLPEISDLTQRNSELFSRETMRWLEQHYGNTSLDNNEEQLEQILTLFSNGTAVTPFFVRSLVRQISRLQSALATINNLSRDAAHSPIRLPLDDLLAQAHSLRLIDNKVGQALLRHEALLRQRFLAQVDGSRLHFSSLTEQSPEGEFSVSPDILALQKSLRGLLNQPFWQRGTNQTQPNKSGYPGELQLQQALMLYNGYQRFIQQLPDSLWRPKLLSLAQNAVENAMLQALYADAPEAVQENNIDTLSAGQAIDALVQLNRPQRAVALRQQIAVQIIARIRREGSALLPANAPPAVNYMTPEQAQDSSQRMTSWANAQTEQISATLARYQQDIAWLDRQRPWLNSEDNQLIMRWTNSLGAMQRLQQQDPTSPPARMTALAAMIPTLNAQNCQSELTPFTASGSNDFYSQSLNSLINASQQKCQQLRQHESAGTVQAISNLYNVWLAGHFPFTTLPHAPDADVDRVRELTQLLATLPADSLAIQPPLIQQLAAAQPLLAALLSPDGVVVRVHWRTQRDKEAGADQIVDWRLSGNQQSISYPGGTREDLHWRSGDNLSFSLRWATNSAWRPLPGSPQSVTVVDDTGRWRWQGAWSLLRMISQQRPGGELALPLSLRFSLPTGNGQQRAQATVYFNVALLDAEGKAPLAWVPLSAKE</sequence>
<feature type="transmembrane region" description="Helical" evidence="1">
    <location>
        <begin position="6"/>
        <end position="27"/>
    </location>
</feature>
<dbReference type="InterPro" id="IPR025743">
    <property type="entry name" value="TssM1_N"/>
</dbReference>
<keyword evidence="1" id="KW-0812">Transmembrane</keyword>
<dbReference type="PANTHER" id="PTHR36153">
    <property type="entry name" value="INNER MEMBRANE PROTEIN-RELATED"/>
    <property type="match status" value="1"/>
</dbReference>
<dbReference type="eggNOG" id="COG3523">
    <property type="taxonomic scope" value="Bacteria"/>
</dbReference>
<dbReference type="Proteomes" id="UP000000289">
    <property type="component" value="Chromosome"/>
</dbReference>
<dbReference type="Pfam" id="PF14331">
    <property type="entry name" value="IcmF-related_N"/>
    <property type="match status" value="1"/>
</dbReference>
<feature type="domain" description="Type VI secretion system component TssM1 N-terminal" evidence="2">
    <location>
        <begin position="111"/>
        <end position="284"/>
    </location>
</feature>